<accession>A0A5C3N884</accession>
<dbReference type="PRINTS" id="PR00420">
    <property type="entry name" value="RNGMNOXGNASE"/>
</dbReference>
<dbReference type="FunFam" id="3.50.50.60:FF:000115">
    <property type="entry name" value="Salicylate hydroxylase, putative"/>
    <property type="match status" value="1"/>
</dbReference>
<evidence type="ECO:0000256" key="1">
    <source>
        <dbReference type="ARBA" id="ARBA00007992"/>
    </source>
</evidence>
<dbReference type="InterPro" id="IPR050493">
    <property type="entry name" value="FAD-dep_Monooxygenase_BioMet"/>
</dbReference>
<evidence type="ECO:0000313" key="8">
    <source>
        <dbReference type="Proteomes" id="UP000305948"/>
    </source>
</evidence>
<reference evidence="7 8" key="1">
    <citation type="journal article" date="2019" name="Nat. Ecol. Evol.">
        <title>Megaphylogeny resolves global patterns of mushroom evolution.</title>
        <authorList>
            <person name="Varga T."/>
            <person name="Krizsan K."/>
            <person name="Foldi C."/>
            <person name="Dima B."/>
            <person name="Sanchez-Garcia M."/>
            <person name="Sanchez-Ramirez S."/>
            <person name="Szollosi G.J."/>
            <person name="Szarkandi J.G."/>
            <person name="Papp V."/>
            <person name="Albert L."/>
            <person name="Andreopoulos W."/>
            <person name="Angelini C."/>
            <person name="Antonin V."/>
            <person name="Barry K.W."/>
            <person name="Bougher N.L."/>
            <person name="Buchanan P."/>
            <person name="Buyck B."/>
            <person name="Bense V."/>
            <person name="Catcheside P."/>
            <person name="Chovatia M."/>
            <person name="Cooper J."/>
            <person name="Damon W."/>
            <person name="Desjardin D."/>
            <person name="Finy P."/>
            <person name="Geml J."/>
            <person name="Haridas S."/>
            <person name="Hughes K."/>
            <person name="Justo A."/>
            <person name="Karasinski D."/>
            <person name="Kautmanova I."/>
            <person name="Kiss B."/>
            <person name="Kocsube S."/>
            <person name="Kotiranta H."/>
            <person name="LaButti K.M."/>
            <person name="Lechner B.E."/>
            <person name="Liimatainen K."/>
            <person name="Lipzen A."/>
            <person name="Lukacs Z."/>
            <person name="Mihaltcheva S."/>
            <person name="Morgado L.N."/>
            <person name="Niskanen T."/>
            <person name="Noordeloos M.E."/>
            <person name="Ohm R.A."/>
            <person name="Ortiz-Santana B."/>
            <person name="Ovrebo C."/>
            <person name="Racz N."/>
            <person name="Riley R."/>
            <person name="Savchenko A."/>
            <person name="Shiryaev A."/>
            <person name="Soop K."/>
            <person name="Spirin V."/>
            <person name="Szebenyi C."/>
            <person name="Tomsovsky M."/>
            <person name="Tulloss R.E."/>
            <person name="Uehling J."/>
            <person name="Grigoriev I.V."/>
            <person name="Vagvolgyi C."/>
            <person name="Papp T."/>
            <person name="Martin F.M."/>
            <person name="Miettinen O."/>
            <person name="Hibbett D.S."/>
            <person name="Nagy L.G."/>
        </authorList>
    </citation>
    <scope>NUCLEOTIDE SEQUENCE [LARGE SCALE GENOMIC DNA]</scope>
    <source>
        <strain evidence="7 8">OMC1185</strain>
    </source>
</reference>
<dbReference type="Gene3D" id="3.50.50.60">
    <property type="entry name" value="FAD/NAD(P)-binding domain"/>
    <property type="match status" value="1"/>
</dbReference>
<organism evidence="7 8">
    <name type="scientific">Heliocybe sulcata</name>
    <dbReference type="NCBI Taxonomy" id="5364"/>
    <lineage>
        <taxon>Eukaryota</taxon>
        <taxon>Fungi</taxon>
        <taxon>Dikarya</taxon>
        <taxon>Basidiomycota</taxon>
        <taxon>Agaricomycotina</taxon>
        <taxon>Agaricomycetes</taxon>
        <taxon>Gloeophyllales</taxon>
        <taxon>Gloeophyllaceae</taxon>
        <taxon>Heliocybe</taxon>
    </lineage>
</organism>
<dbReference type="SUPFAM" id="SSF51905">
    <property type="entry name" value="FAD/NAD(P)-binding domain"/>
    <property type="match status" value="1"/>
</dbReference>
<evidence type="ECO:0000259" key="6">
    <source>
        <dbReference type="Pfam" id="PF01494"/>
    </source>
</evidence>
<protein>
    <submittedName>
        <fullName evidence="7">FAD/NAD(P)-binding domain-containing protein</fullName>
    </submittedName>
</protein>
<dbReference type="SUPFAM" id="SSF54373">
    <property type="entry name" value="FAD-linked reductases, C-terminal domain"/>
    <property type="match status" value="1"/>
</dbReference>
<dbReference type="Pfam" id="PF01494">
    <property type="entry name" value="FAD_binding_3"/>
    <property type="match status" value="1"/>
</dbReference>
<dbReference type="PANTHER" id="PTHR13789">
    <property type="entry name" value="MONOOXYGENASE"/>
    <property type="match status" value="1"/>
</dbReference>
<evidence type="ECO:0000313" key="7">
    <source>
        <dbReference type="EMBL" id="TFK53553.1"/>
    </source>
</evidence>
<gene>
    <name evidence="7" type="ORF">OE88DRAFT_1711477</name>
</gene>
<dbReference type="GO" id="GO:0004497">
    <property type="term" value="F:monooxygenase activity"/>
    <property type="evidence" value="ECO:0007669"/>
    <property type="project" value="UniProtKB-KW"/>
</dbReference>
<dbReference type="EMBL" id="ML213507">
    <property type="protein sequence ID" value="TFK53553.1"/>
    <property type="molecule type" value="Genomic_DNA"/>
</dbReference>
<dbReference type="OrthoDB" id="1878542at2759"/>
<evidence type="ECO:0000256" key="5">
    <source>
        <dbReference type="ARBA" id="ARBA00023033"/>
    </source>
</evidence>
<keyword evidence="4" id="KW-0560">Oxidoreductase</keyword>
<dbReference type="InterPro" id="IPR036188">
    <property type="entry name" value="FAD/NAD-bd_sf"/>
</dbReference>
<dbReference type="Proteomes" id="UP000305948">
    <property type="component" value="Unassembled WGS sequence"/>
</dbReference>
<evidence type="ECO:0000256" key="3">
    <source>
        <dbReference type="ARBA" id="ARBA00022827"/>
    </source>
</evidence>
<evidence type="ECO:0000256" key="4">
    <source>
        <dbReference type="ARBA" id="ARBA00023002"/>
    </source>
</evidence>
<keyword evidence="2" id="KW-0285">Flavoprotein</keyword>
<dbReference type="GO" id="GO:0071949">
    <property type="term" value="F:FAD binding"/>
    <property type="evidence" value="ECO:0007669"/>
    <property type="project" value="InterPro"/>
</dbReference>
<proteinExistence type="inferred from homology"/>
<dbReference type="PANTHER" id="PTHR13789:SF147">
    <property type="entry name" value="PUTATIVE (AFU_ORTHOLOGUE AFUA_2G01950)-RELATED"/>
    <property type="match status" value="1"/>
</dbReference>
<feature type="domain" description="FAD-binding" evidence="6">
    <location>
        <begin position="37"/>
        <end position="384"/>
    </location>
</feature>
<dbReference type="STRING" id="5364.A0A5C3N884"/>
<keyword evidence="8" id="KW-1185">Reference proteome</keyword>
<evidence type="ECO:0000256" key="2">
    <source>
        <dbReference type="ARBA" id="ARBA00022630"/>
    </source>
</evidence>
<keyword evidence="5" id="KW-0503">Monooxygenase</keyword>
<sequence>MQDNSLPLKPLATSMVEDAMKKIEVLYDGRKAKVALDIVIVGCGLGGLAAAFCLGQAGHKITVLESAPAIGEVGAGIQTTPNLTRLLIRWGLDAVLKEITVEPEALAFHRWSTGERVAYTRWGDRMERDHGSPYYHIHRADLHKILFDLATPYMDLRLNSRVIAVDPTIPTVTLMSGEVIKTDLIVGADGIKSLVREVVVGGPDKPVPTGDAAYRAIISTESMLKDPLLKPLVDTPEMCGWMGPDKHVMAYNIRGKKEYNIVMIHPDDGSVESWSAEGSADTMRSYFVGWEPRVTKLLGFVKTALQWKLMDRAPLDTWVHPEGKIVLLGDACHPMLPYRAQGSAMAIEDGAVIGNLFSRLTDRSQVPALLQAYQSLRYPRASATQSSARLNQKIFHYHDGPEQEARDTSMKAAMLAELGQARLDQTEGNANQWADKTKNFVQFSYDADLEVEKWWKEQGEKIFGGESEPTSKM</sequence>
<dbReference type="AlphaFoldDB" id="A0A5C3N884"/>
<dbReference type="InterPro" id="IPR002938">
    <property type="entry name" value="FAD-bd"/>
</dbReference>
<comment type="similarity">
    <text evidence="1">Belongs to the paxM FAD-dependent monooxygenase family.</text>
</comment>
<keyword evidence="3" id="KW-0274">FAD</keyword>
<name>A0A5C3N884_9AGAM</name>